<dbReference type="AlphaFoldDB" id="A0A075AJJ8"/>
<dbReference type="GO" id="GO:0005744">
    <property type="term" value="C:TIM23 mitochondrial import inner membrane translocase complex"/>
    <property type="evidence" value="ECO:0007669"/>
    <property type="project" value="InterPro"/>
</dbReference>
<dbReference type="Gene3D" id="1.10.287.110">
    <property type="entry name" value="DnaJ domain"/>
    <property type="match status" value="1"/>
</dbReference>
<dbReference type="CTD" id="20314812"/>
<protein>
    <submittedName>
        <fullName evidence="9">Uncharacterized protein</fullName>
    </submittedName>
</protein>
<keyword evidence="6" id="KW-0811">Translocation</keyword>
<keyword evidence="5" id="KW-0653">Protein transport</keyword>
<comment type="similarity">
    <text evidence="2">Belongs to the TIM16/PAM16 family.</text>
</comment>
<keyword evidence="7" id="KW-0496">Mitochondrion</keyword>
<dbReference type="Pfam" id="PF03656">
    <property type="entry name" value="Pam16"/>
    <property type="match status" value="1"/>
</dbReference>
<keyword evidence="8" id="KW-0472">Membrane</keyword>
<dbReference type="OrthoDB" id="10262892at2759"/>
<dbReference type="InterPro" id="IPR005341">
    <property type="entry name" value="Tim16"/>
</dbReference>
<dbReference type="GeneID" id="20314812"/>
<keyword evidence="10" id="KW-1185">Reference proteome</keyword>
<evidence type="ECO:0000313" key="10">
    <source>
        <dbReference type="Proteomes" id="UP000054324"/>
    </source>
</evidence>
<keyword evidence="4" id="KW-0999">Mitochondrion inner membrane</keyword>
<evidence type="ECO:0000256" key="1">
    <source>
        <dbReference type="ARBA" id="ARBA00004637"/>
    </source>
</evidence>
<dbReference type="InterPro" id="IPR036869">
    <property type="entry name" value="J_dom_sf"/>
</dbReference>
<evidence type="ECO:0000256" key="5">
    <source>
        <dbReference type="ARBA" id="ARBA00022927"/>
    </source>
</evidence>
<dbReference type="Proteomes" id="UP000054324">
    <property type="component" value="Unassembled WGS sequence"/>
</dbReference>
<evidence type="ECO:0000313" key="9">
    <source>
        <dbReference type="EMBL" id="KER33509.1"/>
    </source>
</evidence>
<evidence type="ECO:0000256" key="2">
    <source>
        <dbReference type="ARBA" id="ARBA00008817"/>
    </source>
</evidence>
<dbReference type="EMBL" id="KL596624">
    <property type="protein sequence ID" value="KER33509.1"/>
    <property type="molecule type" value="Genomic_DNA"/>
</dbReference>
<evidence type="ECO:0000256" key="4">
    <source>
        <dbReference type="ARBA" id="ARBA00022792"/>
    </source>
</evidence>
<sequence>MARFRMRSITLHAIDWRDNRFLPSRVKVVFVELLMKHQLEMLRQHERCLLQDPRMDLVWPQHAERVCFLHELSNVLLREDQAKYIAQLIISGARVLGRAFTHALKEEYAASQQAANARRSQSASGDTSNQRTFDQITGMSLDEAKQILNVRDIHDAEALRKNYDHLFSVNAKEKGGSLYLQSKTTEFETLVDSGGPCGYHLPFETMNYRLPFPIGPPSATEIQREISILKHDKVPGAGLYPALSKGGGEVLVNSLANVLQKIWEKRDAIRMDLLDGHLSH</sequence>
<name>A0A075AJJ8_OPIVI</name>
<keyword evidence="3" id="KW-0813">Transport</keyword>
<evidence type="ECO:0000256" key="7">
    <source>
        <dbReference type="ARBA" id="ARBA00023128"/>
    </source>
</evidence>
<comment type="subcellular location">
    <subcellularLocation>
        <location evidence="1">Mitochondrion inner membrane</location>
        <topology evidence="1">Peripheral membrane protein</topology>
    </subcellularLocation>
</comment>
<dbReference type="PANTHER" id="PTHR12388">
    <property type="entry name" value="MITOCHONDRIA ASSOCIATED GRANULOCYTE MACROPHAGE CSF SIGNALING MOLECULE"/>
    <property type="match status" value="1"/>
</dbReference>
<gene>
    <name evidence="9" type="ORF">T265_00624</name>
</gene>
<evidence type="ECO:0000256" key="3">
    <source>
        <dbReference type="ARBA" id="ARBA00022448"/>
    </source>
</evidence>
<reference evidence="9 10" key="1">
    <citation type="submission" date="2013-11" db="EMBL/GenBank/DDBJ databases">
        <title>Opisthorchis viverrini - life in the bile duct.</title>
        <authorList>
            <person name="Young N.D."/>
            <person name="Nagarajan N."/>
            <person name="Lin S.J."/>
            <person name="Korhonen P.K."/>
            <person name="Jex A.R."/>
            <person name="Hall R.S."/>
            <person name="Safavi-Hemami H."/>
            <person name="Kaewkong W."/>
            <person name="Bertrand D."/>
            <person name="Gao S."/>
            <person name="Seet Q."/>
            <person name="Wongkham S."/>
            <person name="Teh B.T."/>
            <person name="Wongkham C."/>
            <person name="Intapan P.M."/>
            <person name="Maleewong W."/>
            <person name="Yang X."/>
            <person name="Hu M."/>
            <person name="Wang Z."/>
            <person name="Hofmann A."/>
            <person name="Sternberg P.W."/>
            <person name="Tan P."/>
            <person name="Wang J."/>
            <person name="Gasser R.B."/>
        </authorList>
    </citation>
    <scope>NUCLEOTIDE SEQUENCE [LARGE SCALE GENOMIC DNA]</scope>
</reference>
<dbReference type="RefSeq" id="XP_009162716.1">
    <property type="nucleotide sequence ID" value="XM_009164452.1"/>
</dbReference>
<evidence type="ECO:0000256" key="6">
    <source>
        <dbReference type="ARBA" id="ARBA00023010"/>
    </source>
</evidence>
<dbReference type="PANTHER" id="PTHR12388:SF0">
    <property type="entry name" value="MITOCHONDRIAL IMPORT INNER MEMBRANE TRANSLOCASE SUBUNIT TIM16"/>
    <property type="match status" value="1"/>
</dbReference>
<organism evidence="9 10">
    <name type="scientific">Opisthorchis viverrini</name>
    <name type="common">Southeast Asian liver fluke</name>
    <dbReference type="NCBI Taxonomy" id="6198"/>
    <lineage>
        <taxon>Eukaryota</taxon>
        <taxon>Metazoa</taxon>
        <taxon>Spiralia</taxon>
        <taxon>Lophotrochozoa</taxon>
        <taxon>Platyhelminthes</taxon>
        <taxon>Trematoda</taxon>
        <taxon>Digenea</taxon>
        <taxon>Opisthorchiida</taxon>
        <taxon>Opisthorchiata</taxon>
        <taxon>Opisthorchiidae</taxon>
        <taxon>Opisthorchis</taxon>
    </lineage>
</organism>
<dbReference type="STRING" id="6198.A0A075AJJ8"/>
<dbReference type="KEGG" id="ovi:T265_00624"/>
<dbReference type="GO" id="GO:0030150">
    <property type="term" value="P:protein import into mitochondrial matrix"/>
    <property type="evidence" value="ECO:0007669"/>
    <property type="project" value="InterPro"/>
</dbReference>
<accession>A0A075AJJ8</accession>
<evidence type="ECO:0000256" key="8">
    <source>
        <dbReference type="ARBA" id="ARBA00023136"/>
    </source>
</evidence>
<proteinExistence type="inferred from homology"/>